<evidence type="ECO:0000313" key="7">
    <source>
        <dbReference type="Proteomes" id="UP001152797"/>
    </source>
</evidence>
<evidence type="ECO:0000256" key="2">
    <source>
        <dbReference type="ARBA" id="ARBA00023043"/>
    </source>
</evidence>
<evidence type="ECO:0000313" key="6">
    <source>
        <dbReference type="EMBL" id="CAL1130110.1"/>
    </source>
</evidence>
<dbReference type="SMART" id="SM00248">
    <property type="entry name" value="ANK"/>
    <property type="match status" value="2"/>
</dbReference>
<reference evidence="6" key="2">
    <citation type="submission" date="2024-04" db="EMBL/GenBank/DDBJ databases">
        <authorList>
            <person name="Chen Y."/>
            <person name="Shah S."/>
            <person name="Dougan E. K."/>
            <person name="Thang M."/>
            <person name="Chan C."/>
        </authorList>
    </citation>
    <scope>NUCLEOTIDE SEQUENCE [LARGE SCALE GENOMIC DNA]</scope>
</reference>
<organism evidence="5">
    <name type="scientific">Cladocopium goreaui</name>
    <dbReference type="NCBI Taxonomy" id="2562237"/>
    <lineage>
        <taxon>Eukaryota</taxon>
        <taxon>Sar</taxon>
        <taxon>Alveolata</taxon>
        <taxon>Dinophyceae</taxon>
        <taxon>Suessiales</taxon>
        <taxon>Symbiodiniaceae</taxon>
        <taxon>Cladocopium</taxon>
    </lineage>
</organism>
<feature type="compositionally biased region" description="Basic residues" evidence="4">
    <location>
        <begin position="494"/>
        <end position="503"/>
    </location>
</feature>
<feature type="region of interest" description="Disordered" evidence="4">
    <location>
        <begin position="478"/>
        <end position="503"/>
    </location>
</feature>
<dbReference type="EMBL" id="CAMXCT030000291">
    <property type="protein sequence ID" value="CAL4764047.1"/>
    <property type="molecule type" value="Genomic_DNA"/>
</dbReference>
<keyword evidence="2 3" id="KW-0040">ANK repeat</keyword>
<accession>A0A9P1BQ35</accession>
<dbReference type="AlphaFoldDB" id="A0A9P1BQ35"/>
<keyword evidence="7" id="KW-1185">Reference proteome</keyword>
<dbReference type="PANTHER" id="PTHR24173:SF74">
    <property type="entry name" value="ANKYRIN REPEAT DOMAIN-CONTAINING PROTEIN 16"/>
    <property type="match status" value="1"/>
</dbReference>
<feature type="repeat" description="ANK" evidence="3">
    <location>
        <begin position="70"/>
        <end position="102"/>
    </location>
</feature>
<feature type="region of interest" description="Disordered" evidence="4">
    <location>
        <begin position="245"/>
        <end position="271"/>
    </location>
</feature>
<keyword evidence="1" id="KW-0677">Repeat</keyword>
<feature type="compositionally biased region" description="Acidic residues" evidence="4">
    <location>
        <begin position="247"/>
        <end position="269"/>
    </location>
</feature>
<dbReference type="EMBL" id="CAMXCT010000291">
    <property type="protein sequence ID" value="CAI3976735.1"/>
    <property type="molecule type" value="Genomic_DNA"/>
</dbReference>
<dbReference type="PANTHER" id="PTHR24173">
    <property type="entry name" value="ANKYRIN REPEAT CONTAINING"/>
    <property type="match status" value="1"/>
</dbReference>
<gene>
    <name evidence="5" type="ORF">C1SCF055_LOCUS4931</name>
</gene>
<evidence type="ECO:0000256" key="4">
    <source>
        <dbReference type="SAM" id="MobiDB-lite"/>
    </source>
</evidence>
<dbReference type="PROSITE" id="PS50297">
    <property type="entry name" value="ANK_REP_REGION"/>
    <property type="match status" value="1"/>
</dbReference>
<dbReference type="InterPro" id="IPR036770">
    <property type="entry name" value="Ankyrin_rpt-contain_sf"/>
</dbReference>
<dbReference type="SUPFAM" id="SSF48403">
    <property type="entry name" value="Ankyrin repeat"/>
    <property type="match status" value="1"/>
</dbReference>
<dbReference type="EMBL" id="CAMXCT020000291">
    <property type="protein sequence ID" value="CAL1130110.1"/>
    <property type="molecule type" value="Genomic_DNA"/>
</dbReference>
<dbReference type="Gene3D" id="1.25.40.20">
    <property type="entry name" value="Ankyrin repeat-containing domain"/>
    <property type="match status" value="1"/>
</dbReference>
<evidence type="ECO:0000256" key="1">
    <source>
        <dbReference type="ARBA" id="ARBA00022737"/>
    </source>
</evidence>
<dbReference type="OrthoDB" id="444518at2759"/>
<evidence type="ECO:0000313" key="5">
    <source>
        <dbReference type="EMBL" id="CAI3976735.1"/>
    </source>
</evidence>
<evidence type="ECO:0000256" key="3">
    <source>
        <dbReference type="PROSITE-ProRule" id="PRU00023"/>
    </source>
</evidence>
<dbReference type="InterPro" id="IPR002110">
    <property type="entry name" value="Ankyrin_rpt"/>
</dbReference>
<sequence length="503" mass="55484">MTVPPAELREQPLRCALPWVGLSVGALQWRVVSSCCGGPLHNAVIHDAESCEALLLRQQADPSLQSKDHARNTPLHLAAVHGDEVFASLLLAHGADPLSRNAYGSSPFTLASSGGVVSLCLEDSFDRIAALLQRHLSILVAFKHFKQSRSFSTWSHAQPGQVCGGEPGCWSGMAYAPPCADLKSEKAAASQVANQAELMEEAFEARAMKKPAAKVAGNNNVASQRNEFTELIAKHRPGRQTGFLEAEPSEEGFPEGEDDQNAQEEDPEAEAEKFWLRIEPLPPRFGYIQIKKLTRDLLGTDRDLVTGESNNDKRYALICMRSREVAEALLGKVRGHQPVPGAAPLEAEMYSDAERENRFGALQAQHRTLQSSVSLAERRPEGQGGSRRFVLVRRLSADAKSFAWFRRFQTSTGMKKGQVWGHRGGPRWAALECYSEEDAQRLAKELDGFKAPDASEAMLVEVVSRNAIEDEERYVRQKYEGGRRPERGHDARDGRRRSAVLGI</sequence>
<name>A0A9P1BQ35_9DINO</name>
<reference evidence="5" key="1">
    <citation type="submission" date="2022-10" db="EMBL/GenBank/DDBJ databases">
        <authorList>
            <person name="Chen Y."/>
            <person name="Dougan E. K."/>
            <person name="Chan C."/>
            <person name="Rhodes N."/>
            <person name="Thang M."/>
        </authorList>
    </citation>
    <scope>NUCLEOTIDE SEQUENCE</scope>
</reference>
<dbReference type="Proteomes" id="UP001152797">
    <property type="component" value="Unassembled WGS sequence"/>
</dbReference>
<proteinExistence type="predicted"/>
<comment type="caution">
    <text evidence="5">The sequence shown here is derived from an EMBL/GenBank/DDBJ whole genome shotgun (WGS) entry which is preliminary data.</text>
</comment>
<dbReference type="PROSITE" id="PS50088">
    <property type="entry name" value="ANK_REPEAT"/>
    <property type="match status" value="1"/>
</dbReference>
<dbReference type="Pfam" id="PF12796">
    <property type="entry name" value="Ank_2"/>
    <property type="match status" value="1"/>
</dbReference>
<feature type="compositionally biased region" description="Basic and acidic residues" evidence="4">
    <location>
        <begin position="478"/>
        <end position="493"/>
    </location>
</feature>
<protein>
    <submittedName>
        <fullName evidence="5">Uncharacterized protein</fullName>
    </submittedName>
</protein>